<name>A0A2V1N025_9LACO</name>
<dbReference type="Gene3D" id="1.20.5.2050">
    <property type="match status" value="1"/>
</dbReference>
<organism evidence="1 2">
    <name type="scientific">Levilactobacillus bambusae</name>
    <dbReference type="NCBI Taxonomy" id="2024736"/>
    <lineage>
        <taxon>Bacteria</taxon>
        <taxon>Bacillati</taxon>
        <taxon>Bacillota</taxon>
        <taxon>Bacilli</taxon>
        <taxon>Lactobacillales</taxon>
        <taxon>Lactobacillaceae</taxon>
        <taxon>Levilactobacillus</taxon>
    </lineage>
</organism>
<comment type="caution">
    <text evidence="1">The sequence shown here is derived from an EMBL/GenBank/DDBJ whole genome shotgun (WGS) entry which is preliminary data.</text>
</comment>
<keyword evidence="2" id="KW-1185">Reference proteome</keyword>
<evidence type="ECO:0000313" key="2">
    <source>
        <dbReference type="Proteomes" id="UP000245080"/>
    </source>
</evidence>
<dbReference type="AlphaFoldDB" id="A0A2V1N025"/>
<evidence type="ECO:0000313" key="1">
    <source>
        <dbReference type="EMBL" id="PWF99725.1"/>
    </source>
</evidence>
<dbReference type="Proteomes" id="UP000245080">
    <property type="component" value="Unassembled WGS sequence"/>
</dbReference>
<sequence length="104" mass="11966">MRKGNTRSCGCLRKEVAREKIFRQPNTIAHIGNSDTLQAAWHPSKKDAVRSKNRSGVTGVSYDRHHDLWIARLYYHRAYVLNRSFHTKEEAVAARLAAEAQYLN</sequence>
<gene>
    <name evidence="1" type="ORF">DCM90_06605</name>
</gene>
<evidence type="ECO:0008006" key="3">
    <source>
        <dbReference type="Google" id="ProtNLM"/>
    </source>
</evidence>
<protein>
    <recommendedName>
        <fullName evidence="3">AP2/ERF domain-containing protein</fullName>
    </recommendedName>
</protein>
<proteinExistence type="predicted"/>
<dbReference type="EMBL" id="QCXQ01000003">
    <property type="protein sequence ID" value="PWF99725.1"/>
    <property type="molecule type" value="Genomic_DNA"/>
</dbReference>
<reference evidence="1 2" key="1">
    <citation type="journal article" date="2018" name="Int. J. Syst. Evol. Microbiol.">
        <title>Lactobacillus bambusae sp. nov., isolated from a traditional fermented Ma-bamboo shoots of Taiwan.</title>
        <authorList>
            <person name="Wang L.-T."/>
        </authorList>
    </citation>
    <scope>NUCLEOTIDE SEQUENCE [LARGE SCALE GENOMIC DNA]</scope>
    <source>
        <strain evidence="1 2">BS-W1</strain>
    </source>
</reference>
<accession>A0A2V1N025</accession>